<dbReference type="STRING" id="10195.A0A3M7SPH8"/>
<organism evidence="1 2">
    <name type="scientific">Brachionus plicatilis</name>
    <name type="common">Marine rotifer</name>
    <name type="synonym">Brachionus muelleri</name>
    <dbReference type="NCBI Taxonomy" id="10195"/>
    <lineage>
        <taxon>Eukaryota</taxon>
        <taxon>Metazoa</taxon>
        <taxon>Spiralia</taxon>
        <taxon>Gnathifera</taxon>
        <taxon>Rotifera</taxon>
        <taxon>Eurotatoria</taxon>
        <taxon>Monogononta</taxon>
        <taxon>Pseudotrocha</taxon>
        <taxon>Ploima</taxon>
        <taxon>Brachionidae</taxon>
        <taxon>Brachionus</taxon>
    </lineage>
</organism>
<name>A0A3M7SPH8_BRAPC</name>
<reference evidence="1 2" key="1">
    <citation type="journal article" date="2018" name="Sci. Rep.">
        <title>Genomic signatures of local adaptation to the degree of environmental predictability in rotifers.</title>
        <authorList>
            <person name="Franch-Gras L."/>
            <person name="Hahn C."/>
            <person name="Garcia-Roger E.M."/>
            <person name="Carmona M.J."/>
            <person name="Serra M."/>
            <person name="Gomez A."/>
        </authorList>
    </citation>
    <scope>NUCLEOTIDE SEQUENCE [LARGE SCALE GENOMIC DNA]</scope>
    <source>
        <strain evidence="1">HYR1</strain>
    </source>
</reference>
<dbReference type="AlphaFoldDB" id="A0A3M7SPH8"/>
<sequence length="201" mass="22691">MLHLTNHPFGENEREFIHIKRRVFIININSSSIFSPNSDLIDSEKDIEILNSNSDFFRNNSQSNFNGPICLNELIMALKRLKNEAASGPDQINNLILNNLPRNSLIEIIELFNLSLQEGRVPKAWKTSNITLIQKKASSLQDPLNYRSISITSCLGKLLERIYYGVGKKKNNCTGLALETAIRFQLLIIHTIGLYYIGGSG</sequence>
<keyword evidence="1" id="KW-0808">Transferase</keyword>
<keyword evidence="2" id="KW-1185">Reference proteome</keyword>
<dbReference type="EMBL" id="REGN01000983">
    <property type="protein sequence ID" value="RNA37754.1"/>
    <property type="molecule type" value="Genomic_DNA"/>
</dbReference>
<evidence type="ECO:0000313" key="2">
    <source>
        <dbReference type="Proteomes" id="UP000276133"/>
    </source>
</evidence>
<keyword evidence="1" id="KW-0695">RNA-directed DNA polymerase</keyword>
<gene>
    <name evidence="1" type="ORF">BpHYR1_042247</name>
</gene>
<comment type="caution">
    <text evidence="1">The sequence shown here is derived from an EMBL/GenBank/DDBJ whole genome shotgun (WGS) entry which is preliminary data.</text>
</comment>
<protein>
    <submittedName>
        <fullName evidence="1">RNA-directed DNA polymerase from mobile element jockey-like</fullName>
    </submittedName>
</protein>
<evidence type="ECO:0000313" key="1">
    <source>
        <dbReference type="EMBL" id="RNA37754.1"/>
    </source>
</evidence>
<dbReference type="GO" id="GO:0003964">
    <property type="term" value="F:RNA-directed DNA polymerase activity"/>
    <property type="evidence" value="ECO:0007669"/>
    <property type="project" value="UniProtKB-KW"/>
</dbReference>
<proteinExistence type="predicted"/>
<dbReference type="PANTHER" id="PTHR19446">
    <property type="entry name" value="REVERSE TRANSCRIPTASES"/>
    <property type="match status" value="1"/>
</dbReference>
<keyword evidence="1" id="KW-0548">Nucleotidyltransferase</keyword>
<dbReference type="OrthoDB" id="6243574at2759"/>
<accession>A0A3M7SPH8</accession>
<dbReference type="Proteomes" id="UP000276133">
    <property type="component" value="Unassembled WGS sequence"/>
</dbReference>